<dbReference type="AlphaFoldDB" id="A0A1P8WN29"/>
<dbReference type="STRING" id="1891926.Fuma_05117"/>
<protein>
    <recommendedName>
        <fullName evidence="1">Spore protein YkvP/CgeB glycosyl transferase-like domain-containing protein</fullName>
    </recommendedName>
</protein>
<dbReference type="EMBL" id="CP017641">
    <property type="protein sequence ID" value="APZ95459.1"/>
    <property type="molecule type" value="Genomic_DNA"/>
</dbReference>
<sequence>MTREVPKWLFVGQIDTGYINTAQMRLAVIRRACPLAEALCDIKYHRLGGRWGGALFRKLTFGPPISLLNRDVIRLATRVRPNVIWFDKGNWITGATLKQLKNICNPTLVHYTPDPAFFSHCTRHFLNAVSDYDLVVSTKEYERDAYEQAGALRLKILPPTFDSQIHKRIMLTPAERQRFECNVVFIGTYNRERDRPLIALARAGIKLAIWGNGWEACEANELREYIRYEPLSGDDYAKAINAADVGLGLLCKLHPDQSTTRSVEIPACGTMLVAERTVEHLRLFREGHAAEFFSSEDELVKKVRDALSRPSYRQHIADNGRRRVLELKCDVGEQMDSLIAEVHSVFASKRKAA</sequence>
<accession>A0A1P8WN29</accession>
<evidence type="ECO:0000259" key="1">
    <source>
        <dbReference type="Pfam" id="PF13524"/>
    </source>
</evidence>
<name>A0A1P8WN29_9PLAN</name>
<dbReference type="InterPro" id="IPR055259">
    <property type="entry name" value="YkvP/CgeB_Glyco_trans-like"/>
</dbReference>
<dbReference type="OrthoDB" id="110463at2"/>
<gene>
    <name evidence="2" type="ORF">Fuma_05117</name>
</gene>
<dbReference type="Proteomes" id="UP000187735">
    <property type="component" value="Chromosome"/>
</dbReference>
<dbReference type="Gene3D" id="3.40.50.2000">
    <property type="entry name" value="Glycogen Phosphorylase B"/>
    <property type="match status" value="1"/>
</dbReference>
<evidence type="ECO:0000313" key="2">
    <source>
        <dbReference type="EMBL" id="APZ95459.1"/>
    </source>
</evidence>
<feature type="domain" description="Spore protein YkvP/CgeB glycosyl transferase-like" evidence="1">
    <location>
        <begin position="199"/>
        <end position="326"/>
    </location>
</feature>
<dbReference type="RefSeq" id="WP_077026614.1">
    <property type="nucleotide sequence ID" value="NZ_CP017641.1"/>
</dbReference>
<keyword evidence="3" id="KW-1185">Reference proteome</keyword>
<dbReference type="KEGG" id="fmr:Fuma_05117"/>
<reference evidence="2 3" key="1">
    <citation type="journal article" date="2016" name="Front. Microbiol.">
        <title>Fuerstia marisgermanicae gen. nov., sp. nov., an Unusual Member of the Phylum Planctomycetes from the German Wadden Sea.</title>
        <authorList>
            <person name="Kohn T."/>
            <person name="Heuer A."/>
            <person name="Jogler M."/>
            <person name="Vollmers J."/>
            <person name="Boedeker C."/>
            <person name="Bunk B."/>
            <person name="Rast P."/>
            <person name="Borchert D."/>
            <person name="Glockner I."/>
            <person name="Freese H.M."/>
            <person name="Klenk H.P."/>
            <person name="Overmann J."/>
            <person name="Kaster A.K."/>
            <person name="Rohde M."/>
            <person name="Wiegand S."/>
            <person name="Jogler C."/>
        </authorList>
    </citation>
    <scope>NUCLEOTIDE SEQUENCE [LARGE SCALE GENOMIC DNA]</scope>
    <source>
        <strain evidence="2 3">NH11</strain>
    </source>
</reference>
<organism evidence="2 3">
    <name type="scientific">Fuerstiella marisgermanici</name>
    <dbReference type="NCBI Taxonomy" id="1891926"/>
    <lineage>
        <taxon>Bacteria</taxon>
        <taxon>Pseudomonadati</taxon>
        <taxon>Planctomycetota</taxon>
        <taxon>Planctomycetia</taxon>
        <taxon>Planctomycetales</taxon>
        <taxon>Planctomycetaceae</taxon>
        <taxon>Fuerstiella</taxon>
    </lineage>
</organism>
<proteinExistence type="predicted"/>
<dbReference type="Pfam" id="PF13524">
    <property type="entry name" value="Glyco_trans_1_2"/>
    <property type="match status" value="1"/>
</dbReference>
<dbReference type="SUPFAM" id="SSF53756">
    <property type="entry name" value="UDP-Glycosyltransferase/glycogen phosphorylase"/>
    <property type="match status" value="1"/>
</dbReference>
<evidence type="ECO:0000313" key="3">
    <source>
        <dbReference type="Proteomes" id="UP000187735"/>
    </source>
</evidence>